<feature type="transmembrane region" description="Helical" evidence="1">
    <location>
        <begin position="40"/>
        <end position="60"/>
    </location>
</feature>
<dbReference type="Proteomes" id="UP001193756">
    <property type="component" value="Unassembled WGS sequence"/>
</dbReference>
<dbReference type="Pfam" id="PF09605">
    <property type="entry name" value="Trep_Strep"/>
    <property type="match status" value="1"/>
</dbReference>
<dbReference type="Proteomes" id="UP000049472">
    <property type="component" value="Unassembled WGS sequence"/>
</dbReference>
<evidence type="ECO:0000313" key="2">
    <source>
        <dbReference type="EMBL" id="CRL33702.1"/>
    </source>
</evidence>
<dbReference type="NCBIfam" id="TIGR02185">
    <property type="entry name" value="Trep_Strep"/>
    <property type="match status" value="1"/>
</dbReference>
<dbReference type="InterPro" id="IPR011733">
    <property type="entry name" value="CHP02185_IM"/>
</dbReference>
<dbReference type="EMBL" id="VSTF01000005">
    <property type="protein sequence ID" value="TYL60433.1"/>
    <property type="molecule type" value="Genomic_DNA"/>
</dbReference>
<reference evidence="2" key="1">
    <citation type="submission" date="2015-05" db="EMBL/GenBank/DDBJ databases">
        <authorList>
            <person name="Wang D.B."/>
            <person name="Wang M."/>
        </authorList>
    </citation>
    <scope>NUCLEOTIDE SEQUENCE [LARGE SCALE GENOMIC DNA]</scope>
    <source>
        <strain evidence="2">T1-815</strain>
    </source>
</reference>
<dbReference type="EMBL" id="JAAIMP010000001">
    <property type="protein sequence ID" value="NSC75894.1"/>
    <property type="molecule type" value="Genomic_DNA"/>
</dbReference>
<keyword evidence="8" id="KW-1185">Reference proteome</keyword>
<protein>
    <submittedName>
        <fullName evidence="3">Conserved hypothetical integral membrane protein</fullName>
    </submittedName>
    <submittedName>
        <fullName evidence="4">MptD family putative ECF transporter S component</fullName>
    </submittedName>
</protein>
<dbReference type="Proteomes" id="UP000324325">
    <property type="component" value="Unassembled WGS sequence"/>
</dbReference>
<evidence type="ECO:0000313" key="3">
    <source>
        <dbReference type="EMBL" id="CUN49142.1"/>
    </source>
</evidence>
<reference evidence="5" key="6">
    <citation type="submission" date="2020-02" db="EMBL/GenBank/DDBJ databases">
        <authorList>
            <person name="Littmann E."/>
            <person name="Sorbara M."/>
        </authorList>
    </citation>
    <scope>NUCLEOTIDE SEQUENCE</scope>
    <source>
        <strain evidence="5">MSK.16.45</strain>
    </source>
</reference>
<reference evidence="10 11" key="4">
    <citation type="submission" date="2019-09" db="EMBL/GenBank/DDBJ databases">
        <title>Strain-level analysis of Eubacterium rectale using genomes from metagenomes.</title>
        <authorList>
            <person name="Karcher N."/>
            <person name="Segata N."/>
        </authorList>
    </citation>
    <scope>NUCLEOTIDE SEQUENCE [LARGE SCALE GENOMIC DNA]</scope>
    <source>
        <strain evidence="6 10">L2-21</strain>
        <strain evidence="7 11">T3WBe13</strain>
    </source>
</reference>
<evidence type="ECO:0000313" key="5">
    <source>
        <dbReference type="EMBL" id="NSC75894.1"/>
    </source>
</evidence>
<sequence length="197" mass="21934">MNKTTKSSRLQGKDLMNIGIYSAIYCVIVTGVAMLGYIPIMMPMLCALVPLIAGVPFMLFLTKVKKFGMIWIMSIIIGIFMILTGMAHYALIVGFFTGLIAELIYKSGNYASQTKAVLTCGVFSMWAWGNFIPLFFNREAYWATRQSFGEEYITTLNSLMPMWLCPVLLIASFVFGIIGGMFGKALLKKHFKKAGIV</sequence>
<reference evidence="8" key="2">
    <citation type="submission" date="2015-05" db="EMBL/GenBank/DDBJ databases">
        <authorList>
            <consortium name="Pathogen Informatics"/>
        </authorList>
    </citation>
    <scope>NUCLEOTIDE SEQUENCE [LARGE SCALE GENOMIC DNA]</scope>
    <source>
        <strain evidence="3 9">2789STDY5608860</strain>
        <strain evidence="8">T1-815</strain>
    </source>
</reference>
<reference evidence="4" key="7">
    <citation type="submission" date="2021-10" db="EMBL/GenBank/DDBJ databases">
        <title>Collection of gut derived symbiotic bacterial strains cultured from healthy donors.</title>
        <authorList>
            <person name="Lin H."/>
            <person name="Littmann E."/>
            <person name="Kohout C."/>
            <person name="Pamer E.G."/>
        </authorList>
    </citation>
    <scope>NUCLEOTIDE SEQUENCE</scope>
    <source>
        <strain evidence="4">DFI.9.42</strain>
    </source>
</reference>
<evidence type="ECO:0000313" key="8">
    <source>
        <dbReference type="Proteomes" id="UP000049472"/>
    </source>
</evidence>
<dbReference type="Proteomes" id="UP000095384">
    <property type="component" value="Unassembled WGS sequence"/>
</dbReference>
<dbReference type="EMBL" id="JAJCJK010000002">
    <property type="protein sequence ID" value="MCB6937162.1"/>
    <property type="molecule type" value="Genomic_DNA"/>
</dbReference>
<proteinExistence type="predicted"/>
<dbReference type="Proteomes" id="UP000324327">
    <property type="component" value="Unassembled WGS sequence"/>
</dbReference>
<dbReference type="RefSeq" id="WP_015515663.1">
    <property type="nucleotide sequence ID" value="NZ_AP031452.1"/>
</dbReference>
<feature type="transmembrane region" description="Helical" evidence="1">
    <location>
        <begin position="89"/>
        <end position="105"/>
    </location>
</feature>
<dbReference type="AlphaFoldDB" id="A0A0M6WE66"/>
<reference evidence="5" key="5">
    <citation type="journal article" date="2020" name="Cell Host Microbe">
        <title>Functional and Genomic Variation between Human-Derived Isolates of Lachnospiraceae Reveals Inter- and Intra-Species Diversity.</title>
        <authorList>
            <person name="Sorbara M.T."/>
            <person name="Littmann E.R."/>
            <person name="Fontana E."/>
            <person name="Moody T.U."/>
            <person name="Kohout C.E."/>
            <person name="Gjonbalaj M."/>
            <person name="Eaton V."/>
            <person name="Seok R."/>
            <person name="Leiner I.M."/>
            <person name="Pamer E.G."/>
        </authorList>
    </citation>
    <scope>NUCLEOTIDE SEQUENCE</scope>
    <source>
        <strain evidence="5">MSK.16.45</strain>
    </source>
</reference>
<dbReference type="EMBL" id="VSTG01000006">
    <property type="protein sequence ID" value="TYL58474.1"/>
    <property type="molecule type" value="Genomic_DNA"/>
</dbReference>
<feature type="transmembrane region" description="Helical" evidence="1">
    <location>
        <begin position="160"/>
        <end position="183"/>
    </location>
</feature>
<gene>
    <name evidence="3" type="ORF">ERS852417_00410</name>
    <name evidence="7" type="ORF">FYL31_06725</name>
    <name evidence="6" type="ORF">FYL37_06630</name>
    <name evidence="5" type="ORF">G4312_01020</name>
    <name evidence="4" type="ORF">LIZ56_01870</name>
    <name evidence="2" type="ORF">T1815_06401</name>
</gene>
<evidence type="ECO:0000313" key="10">
    <source>
        <dbReference type="Proteomes" id="UP000324325"/>
    </source>
</evidence>
<evidence type="ECO:0000313" key="6">
    <source>
        <dbReference type="EMBL" id="TYL58474.1"/>
    </source>
</evidence>
<keyword evidence="1" id="KW-0472">Membrane</keyword>
<evidence type="ECO:0000313" key="4">
    <source>
        <dbReference type="EMBL" id="MCB6937162.1"/>
    </source>
</evidence>
<reference evidence="10 11" key="3">
    <citation type="submission" date="2019-08" db="EMBL/GenBank/DDBJ databases">
        <authorList>
            <person name="Duncan S."/>
            <person name="Walker A."/>
        </authorList>
    </citation>
    <scope>NUCLEOTIDE SEQUENCE [LARGE SCALE GENOMIC DNA]</scope>
    <source>
        <strain evidence="6 10">L2-21</strain>
        <strain evidence="7 11">T3WBe13</strain>
    </source>
</reference>
<feature type="transmembrane region" description="Helical" evidence="1">
    <location>
        <begin position="15"/>
        <end position="34"/>
    </location>
</feature>
<accession>A0A0M6WE66</accession>
<evidence type="ECO:0000313" key="7">
    <source>
        <dbReference type="EMBL" id="TYL60433.1"/>
    </source>
</evidence>
<keyword evidence="1" id="KW-1133">Transmembrane helix</keyword>
<dbReference type="EMBL" id="CYYW01000002">
    <property type="protein sequence ID" value="CUN49142.1"/>
    <property type="molecule type" value="Genomic_DNA"/>
</dbReference>
<feature type="transmembrane region" description="Helical" evidence="1">
    <location>
        <begin position="117"/>
        <end position="136"/>
    </location>
</feature>
<keyword evidence="1" id="KW-0812">Transmembrane</keyword>
<dbReference type="Proteomes" id="UP001197684">
    <property type="component" value="Unassembled WGS sequence"/>
</dbReference>
<organism evidence="2 8">
    <name type="scientific">Agathobacter rectalis</name>
    <dbReference type="NCBI Taxonomy" id="39491"/>
    <lineage>
        <taxon>Bacteria</taxon>
        <taxon>Bacillati</taxon>
        <taxon>Bacillota</taxon>
        <taxon>Clostridia</taxon>
        <taxon>Lachnospirales</taxon>
        <taxon>Lachnospiraceae</taxon>
        <taxon>Agathobacter</taxon>
    </lineage>
</organism>
<name>A0A0M6WE66_9FIRM</name>
<dbReference type="EMBL" id="CVRQ01000009">
    <property type="protein sequence ID" value="CRL33702.1"/>
    <property type="molecule type" value="Genomic_DNA"/>
</dbReference>
<evidence type="ECO:0000313" key="9">
    <source>
        <dbReference type="Proteomes" id="UP000095384"/>
    </source>
</evidence>
<evidence type="ECO:0000313" key="11">
    <source>
        <dbReference type="Proteomes" id="UP000324327"/>
    </source>
</evidence>
<evidence type="ECO:0000256" key="1">
    <source>
        <dbReference type="SAM" id="Phobius"/>
    </source>
</evidence>